<evidence type="ECO:0000313" key="5">
    <source>
        <dbReference type="Proteomes" id="UP001527866"/>
    </source>
</evidence>
<evidence type="ECO:0000256" key="1">
    <source>
        <dbReference type="ARBA" id="ARBA00023239"/>
    </source>
</evidence>
<gene>
    <name evidence="4" type="ORF">O4J56_20190</name>
</gene>
<feature type="domain" description="Amidohydrolase-related" evidence="3">
    <location>
        <begin position="3"/>
        <end position="300"/>
    </location>
</feature>
<dbReference type="InterPro" id="IPR006680">
    <property type="entry name" value="Amidohydro-rel"/>
</dbReference>
<dbReference type="Pfam" id="PF04909">
    <property type="entry name" value="Amidohydro_2"/>
    <property type="match status" value="1"/>
</dbReference>
<evidence type="ECO:0000256" key="2">
    <source>
        <dbReference type="SAM" id="MobiDB-lite"/>
    </source>
</evidence>
<comment type="caution">
    <text evidence="4">The sequence shown here is derived from an EMBL/GenBank/DDBJ whole genome shotgun (WGS) entry which is preliminary data.</text>
</comment>
<dbReference type="Gene3D" id="3.20.20.140">
    <property type="entry name" value="Metal-dependent hydrolases"/>
    <property type="match status" value="1"/>
</dbReference>
<dbReference type="PANTHER" id="PTHR21240:SF28">
    <property type="entry name" value="ISO-OROTATE DECARBOXYLASE (EUROFUNG)"/>
    <property type="match status" value="1"/>
</dbReference>
<sequence>MDIDVHGHLSPPGDRGGPPGLRDPEAAIARKRALGIGTTVIGSPVGAGSMRPAPGEDNHAQTAAQVRRHNEAMLDLVARHPDALRTYAYLDPFGGEAMLAQAQELLREPGCVGLIANTSVNGRYLDAPEAEPFFAMAAEEAVPVLLHPPAVPVGGPSLPDLGTVEHIGRFCDVTAGVAAIVYAGWLERFPSLVLIASGAGGGLALLGEKLDLAARTPGARGPGGPPPSEQLRRIRVDTATPSPQALRAAVDFFGADRVLLGTDAPPLLDEAERVTRLLDGLPAGQRDQIGRGNAAALFRLGPDDAAGRRRGAA</sequence>
<keyword evidence="5" id="KW-1185">Reference proteome</keyword>
<dbReference type="InterPro" id="IPR032466">
    <property type="entry name" value="Metal_Hydrolase"/>
</dbReference>
<feature type="region of interest" description="Disordered" evidence="2">
    <location>
        <begin position="39"/>
        <end position="58"/>
    </location>
</feature>
<dbReference type="InterPro" id="IPR032465">
    <property type="entry name" value="ACMSD"/>
</dbReference>
<dbReference type="EMBL" id="JAQFWQ010000064">
    <property type="protein sequence ID" value="MDA2812976.1"/>
    <property type="molecule type" value="Genomic_DNA"/>
</dbReference>
<evidence type="ECO:0000259" key="3">
    <source>
        <dbReference type="Pfam" id="PF04909"/>
    </source>
</evidence>
<dbReference type="RefSeq" id="WP_270687742.1">
    <property type="nucleotide sequence ID" value="NZ_JAQFWQ010000064.1"/>
</dbReference>
<name>A0ABT4U8C9_9ACTN</name>
<keyword evidence="1" id="KW-0456">Lyase</keyword>
<dbReference type="SUPFAM" id="SSF51556">
    <property type="entry name" value="Metallo-dependent hydrolases"/>
    <property type="match status" value="1"/>
</dbReference>
<feature type="region of interest" description="Disordered" evidence="2">
    <location>
        <begin position="1"/>
        <end position="24"/>
    </location>
</feature>
<evidence type="ECO:0000313" key="4">
    <source>
        <dbReference type="EMBL" id="MDA2812976.1"/>
    </source>
</evidence>
<protein>
    <submittedName>
        <fullName evidence="4">Amidohydrolase family protein</fullName>
    </submittedName>
</protein>
<dbReference type="PANTHER" id="PTHR21240">
    <property type="entry name" value="2-AMINO-3-CARBOXYLMUCONATE-6-SEMIALDEHYDE DECARBOXYLASE"/>
    <property type="match status" value="1"/>
</dbReference>
<reference evidence="4 5" key="1">
    <citation type="submission" date="2023-01" db="EMBL/GenBank/DDBJ databases">
        <title>Draft genome sequence of Nocardiopsis sp. RSe5-2 isolated from halophytes.</title>
        <authorList>
            <person name="Duangmal K."/>
            <person name="Chantavorakit T."/>
        </authorList>
    </citation>
    <scope>NUCLEOTIDE SEQUENCE [LARGE SCALE GENOMIC DNA]</scope>
    <source>
        <strain evidence="4 5">RSe5-2</strain>
    </source>
</reference>
<organism evidence="4 5">
    <name type="scientific">Nocardiopsis endophytica</name>
    <dbReference type="NCBI Taxonomy" id="3018445"/>
    <lineage>
        <taxon>Bacteria</taxon>
        <taxon>Bacillati</taxon>
        <taxon>Actinomycetota</taxon>
        <taxon>Actinomycetes</taxon>
        <taxon>Streptosporangiales</taxon>
        <taxon>Nocardiopsidaceae</taxon>
        <taxon>Nocardiopsis</taxon>
    </lineage>
</organism>
<dbReference type="Proteomes" id="UP001527866">
    <property type="component" value="Unassembled WGS sequence"/>
</dbReference>
<proteinExistence type="predicted"/>
<accession>A0ABT4U8C9</accession>